<protein>
    <recommendedName>
        <fullName evidence="1">diguanylate cyclase</fullName>
        <ecNumber evidence="1">2.7.7.65</ecNumber>
    </recommendedName>
</protein>
<dbReference type="Gene3D" id="3.30.70.270">
    <property type="match status" value="1"/>
</dbReference>
<dbReference type="InterPro" id="IPR050469">
    <property type="entry name" value="Diguanylate_Cyclase"/>
</dbReference>
<keyword evidence="6" id="KW-1185">Reference proteome</keyword>
<dbReference type="InterPro" id="IPR000160">
    <property type="entry name" value="GGDEF_dom"/>
</dbReference>
<dbReference type="CDD" id="cd01949">
    <property type="entry name" value="GGDEF"/>
    <property type="match status" value="1"/>
</dbReference>
<dbReference type="PROSITE" id="PS50887">
    <property type="entry name" value="GGDEF"/>
    <property type="match status" value="1"/>
</dbReference>
<keyword evidence="3" id="KW-0472">Membrane</keyword>
<feature type="transmembrane region" description="Helical" evidence="3">
    <location>
        <begin position="64"/>
        <end position="84"/>
    </location>
</feature>
<sequence>MPVSYKRRRKVPYLIRRIRIIAARAGMRQRFGMMYAGAVVMQALSIIMVALHDLFDRYYEGVGYPLLVAALFLQVTVVACLVLFRSILIAQHHHEQHMRADSEQARRRTAELFAMTDMLQAAETNEEAGAVLMVTARRLLPGYGAALYVLNNSRDRLDLARSWDLGGGHVITESLAPANCWALKRGKAHLNAPIEGGLCCAHHAGNNSVLEIPMMAAGQVQGLLVLTREGALHGSDIAEENAGVRNLGHALADSMSLALSNIALRDRLRTQSLRDPLTGLYNRRYMEDTLERFLALSNRSGSSTAVIMIDLDNFKSLNDQHGHAKGDSVLRDASAQVMGALRPTDVVCRYGGEEIIAILPDCPLDDAAAKAEQIRLRILALSDMHGCPVSASLGVAAMPETTVRGEELIPDADASLYLAKANGKNQVLAAERVTSGLTLARVNHG</sequence>
<dbReference type="InterPro" id="IPR029787">
    <property type="entry name" value="Nucleotide_cyclase"/>
</dbReference>
<name>A0ABQ6PB17_9SPHN</name>
<keyword evidence="3" id="KW-1133">Transmembrane helix</keyword>
<evidence type="ECO:0000313" key="6">
    <source>
        <dbReference type="Proteomes" id="UP001187221"/>
    </source>
</evidence>
<accession>A0ABQ6PB17</accession>
<feature type="transmembrane region" description="Helical" evidence="3">
    <location>
        <begin position="33"/>
        <end position="52"/>
    </location>
</feature>
<evidence type="ECO:0000259" key="4">
    <source>
        <dbReference type="PROSITE" id="PS50887"/>
    </source>
</evidence>
<organism evidence="5 6">
    <name type="scientific">Novosphingobium pituita</name>
    <dbReference type="NCBI Taxonomy" id="3056842"/>
    <lineage>
        <taxon>Bacteria</taxon>
        <taxon>Pseudomonadati</taxon>
        <taxon>Pseudomonadota</taxon>
        <taxon>Alphaproteobacteria</taxon>
        <taxon>Sphingomonadales</taxon>
        <taxon>Sphingomonadaceae</taxon>
        <taxon>Novosphingobium</taxon>
    </lineage>
</organism>
<dbReference type="EC" id="2.7.7.65" evidence="1"/>
<dbReference type="Pfam" id="PF00990">
    <property type="entry name" value="GGDEF"/>
    <property type="match status" value="1"/>
</dbReference>
<evidence type="ECO:0000256" key="3">
    <source>
        <dbReference type="SAM" id="Phobius"/>
    </source>
</evidence>
<reference evidence="5 6" key="1">
    <citation type="submission" date="2023-06" db="EMBL/GenBank/DDBJ databases">
        <title>Draft genome sequence of Novosphingobium sp. strain IK01.</title>
        <authorList>
            <person name="Hatamoto M."/>
            <person name="Ikarashi T."/>
            <person name="Yamaguchi T."/>
        </authorList>
    </citation>
    <scope>NUCLEOTIDE SEQUENCE [LARGE SCALE GENOMIC DNA]</scope>
    <source>
        <strain evidence="5 6">IK01</strain>
    </source>
</reference>
<feature type="domain" description="GGDEF" evidence="4">
    <location>
        <begin position="302"/>
        <end position="432"/>
    </location>
</feature>
<gene>
    <name evidence="5" type="ORF">NUTIK01_27730</name>
</gene>
<dbReference type="Proteomes" id="UP001187221">
    <property type="component" value="Unassembled WGS sequence"/>
</dbReference>
<evidence type="ECO:0000256" key="1">
    <source>
        <dbReference type="ARBA" id="ARBA00012528"/>
    </source>
</evidence>
<dbReference type="RefSeq" id="WP_317975619.1">
    <property type="nucleotide sequence ID" value="NZ_BTFW01000001.1"/>
</dbReference>
<comment type="catalytic activity">
    <reaction evidence="2">
        <text>2 GTP = 3',3'-c-di-GMP + 2 diphosphate</text>
        <dbReference type="Rhea" id="RHEA:24898"/>
        <dbReference type="ChEBI" id="CHEBI:33019"/>
        <dbReference type="ChEBI" id="CHEBI:37565"/>
        <dbReference type="ChEBI" id="CHEBI:58805"/>
        <dbReference type="EC" id="2.7.7.65"/>
    </reaction>
</comment>
<evidence type="ECO:0000313" key="5">
    <source>
        <dbReference type="EMBL" id="GMM61996.1"/>
    </source>
</evidence>
<proteinExistence type="predicted"/>
<dbReference type="SUPFAM" id="SSF55073">
    <property type="entry name" value="Nucleotide cyclase"/>
    <property type="match status" value="1"/>
</dbReference>
<keyword evidence="3" id="KW-0812">Transmembrane</keyword>
<dbReference type="EMBL" id="BTFW01000001">
    <property type="protein sequence ID" value="GMM61996.1"/>
    <property type="molecule type" value="Genomic_DNA"/>
</dbReference>
<dbReference type="PANTHER" id="PTHR45138">
    <property type="entry name" value="REGULATORY COMPONENTS OF SENSORY TRANSDUCTION SYSTEM"/>
    <property type="match status" value="1"/>
</dbReference>
<dbReference type="NCBIfam" id="TIGR00254">
    <property type="entry name" value="GGDEF"/>
    <property type="match status" value="1"/>
</dbReference>
<dbReference type="SMART" id="SM00267">
    <property type="entry name" value="GGDEF"/>
    <property type="match status" value="1"/>
</dbReference>
<dbReference type="InterPro" id="IPR043128">
    <property type="entry name" value="Rev_trsase/Diguanyl_cyclase"/>
</dbReference>
<evidence type="ECO:0000256" key="2">
    <source>
        <dbReference type="ARBA" id="ARBA00034247"/>
    </source>
</evidence>
<comment type="caution">
    <text evidence="5">The sequence shown here is derived from an EMBL/GenBank/DDBJ whole genome shotgun (WGS) entry which is preliminary data.</text>
</comment>
<dbReference type="SUPFAM" id="SSF55781">
    <property type="entry name" value="GAF domain-like"/>
    <property type="match status" value="1"/>
</dbReference>
<dbReference type="PANTHER" id="PTHR45138:SF9">
    <property type="entry name" value="DIGUANYLATE CYCLASE DGCM-RELATED"/>
    <property type="match status" value="1"/>
</dbReference>